<keyword evidence="2" id="KW-1185">Reference proteome</keyword>
<name>F3QJI2_9BURK</name>
<gene>
    <name evidence="1" type="ORF">HMPREF9439_01084</name>
</gene>
<sequence>MKSISRAQELDSAKTSRFRCLVPQKMIRFCWVIVISKSQ</sequence>
<protein>
    <submittedName>
        <fullName evidence="1">Uncharacterized protein</fullName>
    </submittedName>
</protein>
<evidence type="ECO:0000313" key="1">
    <source>
        <dbReference type="EMBL" id="EGG55491.1"/>
    </source>
</evidence>
<dbReference type="EMBL" id="AFBP01000023">
    <property type="protein sequence ID" value="EGG55491.1"/>
    <property type="molecule type" value="Genomic_DNA"/>
</dbReference>
<proteinExistence type="predicted"/>
<accession>F3QJI2</accession>
<reference evidence="1 2" key="1">
    <citation type="submission" date="2011-02" db="EMBL/GenBank/DDBJ databases">
        <authorList>
            <person name="Weinstock G."/>
            <person name="Sodergren E."/>
            <person name="Clifton S."/>
            <person name="Fulton L."/>
            <person name="Fulton B."/>
            <person name="Courtney L."/>
            <person name="Fronick C."/>
            <person name="Harrison M."/>
            <person name="Strong C."/>
            <person name="Farmer C."/>
            <person name="Delahaunty K."/>
            <person name="Markovic C."/>
            <person name="Hall O."/>
            <person name="Minx P."/>
            <person name="Tomlinson C."/>
            <person name="Mitreva M."/>
            <person name="Hou S."/>
            <person name="Chen J."/>
            <person name="Wollam A."/>
            <person name="Pepin K.H."/>
            <person name="Johnson M."/>
            <person name="Bhonagiri V."/>
            <person name="Zhang X."/>
            <person name="Suruliraj S."/>
            <person name="Warren W."/>
            <person name="Chinwalla A."/>
            <person name="Mardis E.R."/>
            <person name="Wilson R.K."/>
        </authorList>
    </citation>
    <scope>NUCLEOTIDE SEQUENCE [LARGE SCALE GENOMIC DNA]</scope>
    <source>
        <strain evidence="1 2">YIT 11859</strain>
    </source>
</reference>
<dbReference type="Proteomes" id="UP000005156">
    <property type="component" value="Unassembled WGS sequence"/>
</dbReference>
<dbReference type="AlphaFoldDB" id="F3QJI2"/>
<comment type="caution">
    <text evidence="1">The sequence shown here is derived from an EMBL/GenBank/DDBJ whole genome shotgun (WGS) entry which is preliminary data.</text>
</comment>
<dbReference type="HOGENOM" id="CLU_3314003_0_0_4"/>
<evidence type="ECO:0000313" key="2">
    <source>
        <dbReference type="Proteomes" id="UP000005156"/>
    </source>
</evidence>
<organism evidence="1 2">
    <name type="scientific">Parasutterella excrementihominis YIT 11859</name>
    <dbReference type="NCBI Taxonomy" id="762966"/>
    <lineage>
        <taxon>Bacteria</taxon>
        <taxon>Pseudomonadati</taxon>
        <taxon>Pseudomonadota</taxon>
        <taxon>Betaproteobacteria</taxon>
        <taxon>Burkholderiales</taxon>
        <taxon>Sutterellaceae</taxon>
        <taxon>Parasutterella</taxon>
    </lineage>
</organism>